<protein>
    <submittedName>
        <fullName evidence="1">Uncharacterized protein</fullName>
    </submittedName>
</protein>
<dbReference type="AlphaFoldDB" id="Q6XYT6"/>
<dbReference type="EMBL" id="AY198133">
    <property type="protein sequence ID" value="AAP58943.1"/>
    <property type="molecule type" value="Genomic_DNA"/>
</dbReference>
<proteinExistence type="predicted"/>
<organism evidence="1">
    <name type="scientific">Spiroplasma kunkelii</name>
    <dbReference type="NCBI Taxonomy" id="47834"/>
    <lineage>
        <taxon>Bacteria</taxon>
        <taxon>Bacillati</taxon>
        <taxon>Mycoplasmatota</taxon>
        <taxon>Mollicutes</taxon>
        <taxon>Entomoplasmatales</taxon>
        <taxon>Spiroplasmataceae</taxon>
        <taxon>Spiroplasma</taxon>
    </lineage>
</organism>
<sequence length="45" mass="5404">MVTYMMNYINVLITKKRILETNVLAEINWLLLMHLNVLCHFLNLI</sequence>
<accession>Q6XYT6</accession>
<evidence type="ECO:0000313" key="1">
    <source>
        <dbReference type="EMBL" id="AAP58943.1"/>
    </source>
</evidence>
<reference evidence="1" key="1">
    <citation type="journal article" date="2003" name="Mol. Genet. Genomics">
        <title>Gene content and organization of an 85-kb DNA segment from the genome of the phytopathogenic mollicute Spiroplasma kunkelii.</title>
        <authorList>
            <person name="Zhao Y."/>
            <person name="Hammond R.W."/>
            <person name="Jomantiene R."/>
            <person name="Dally E.L."/>
            <person name="Lee I.-M."/>
            <person name="Jia H."/>
            <person name="Wu H."/>
            <person name="Lin S."/>
            <person name="Zhang P."/>
            <person name="Kenton S."/>
            <person name="Najar F.Z."/>
            <person name="Hua A."/>
            <person name="Roe B.A."/>
            <person name="Fletcher J."/>
            <person name="Davis R.E."/>
        </authorList>
    </citation>
    <scope>NUCLEOTIDE SEQUENCE</scope>
    <source>
        <strain evidence="1">CR2-3x</strain>
    </source>
</reference>
<name>Q6XYT6_SPIKU</name>